<dbReference type="Gene3D" id="3.40.50.2000">
    <property type="entry name" value="Glycogen Phosphorylase B"/>
    <property type="match status" value="1"/>
</dbReference>
<evidence type="ECO:0000256" key="1">
    <source>
        <dbReference type="ARBA" id="ARBA00022676"/>
    </source>
</evidence>
<evidence type="ECO:0000313" key="2">
    <source>
        <dbReference type="EMBL" id="KAH7533629.1"/>
    </source>
</evidence>
<dbReference type="InterPro" id="IPR050481">
    <property type="entry name" value="UDP-glycosyltransf_plant"/>
</dbReference>
<evidence type="ECO:0000313" key="3">
    <source>
        <dbReference type="Proteomes" id="UP000813462"/>
    </source>
</evidence>
<accession>A0A978VKL0</accession>
<comment type="caution">
    <text evidence="2">The sequence shown here is derived from an EMBL/GenBank/DDBJ whole genome shotgun (WGS) entry which is preliminary data.</text>
</comment>
<dbReference type="Proteomes" id="UP000813462">
    <property type="component" value="Unassembled WGS sequence"/>
</dbReference>
<dbReference type="PANTHER" id="PTHR48048">
    <property type="entry name" value="GLYCOSYLTRANSFERASE"/>
    <property type="match status" value="1"/>
</dbReference>
<proteinExistence type="predicted"/>
<dbReference type="AlphaFoldDB" id="A0A978VKL0"/>
<name>A0A978VKL0_ZIZJJ</name>
<dbReference type="PANTHER" id="PTHR48048:SF83">
    <property type="entry name" value="GLYCOSYLTRANSFERASE"/>
    <property type="match status" value="1"/>
</dbReference>
<keyword evidence="1" id="KW-0808">Transferase</keyword>
<reference evidence="2" key="1">
    <citation type="journal article" date="2021" name="Front. Plant Sci.">
        <title>Chromosome-Scale Genome Assembly for Chinese Sour Jujube and Insights Into Its Genome Evolution and Domestication Signature.</title>
        <authorList>
            <person name="Shen L.-Y."/>
            <person name="Luo H."/>
            <person name="Wang X.-L."/>
            <person name="Wang X.-M."/>
            <person name="Qiu X.-J."/>
            <person name="Liu H."/>
            <person name="Zhou S.-S."/>
            <person name="Jia K.-H."/>
            <person name="Nie S."/>
            <person name="Bao Y.-T."/>
            <person name="Zhang R.-G."/>
            <person name="Yun Q.-Z."/>
            <person name="Chai Y.-H."/>
            <person name="Lu J.-Y."/>
            <person name="Li Y."/>
            <person name="Zhao S.-W."/>
            <person name="Mao J.-F."/>
            <person name="Jia S.-G."/>
            <person name="Mao Y.-M."/>
        </authorList>
    </citation>
    <scope>NUCLEOTIDE SEQUENCE</scope>
    <source>
        <strain evidence="2">AT0</strain>
        <tissue evidence="2">Leaf</tissue>
    </source>
</reference>
<dbReference type="GO" id="GO:0035251">
    <property type="term" value="F:UDP-glucosyltransferase activity"/>
    <property type="evidence" value="ECO:0007669"/>
    <property type="project" value="InterPro"/>
</dbReference>
<sequence>MKKINLVVIPFAGVGHLVSTIEFIKRLLSRDDRFSVTILVIKSPLEHSLDPNTSPPSLPSSHPHIQFINVRSLNPPPIEVFLKSPEKYFTLYIESYKLKVKEIIVDHVLPNSAPLGGLFLDMFSTSMVDVAQELGVPSYVFLTSGAGFLGFVLYLQTRHDRGGAEFELSDIESYIPSYVNPVPSRVLPSLAFNREGGYVSFVNVARNMKKTKGVGGLG</sequence>
<protein>
    <submittedName>
        <fullName evidence="2">Uncharacterized protein</fullName>
    </submittedName>
</protein>
<organism evidence="2 3">
    <name type="scientific">Ziziphus jujuba var. spinosa</name>
    <dbReference type="NCBI Taxonomy" id="714518"/>
    <lineage>
        <taxon>Eukaryota</taxon>
        <taxon>Viridiplantae</taxon>
        <taxon>Streptophyta</taxon>
        <taxon>Embryophyta</taxon>
        <taxon>Tracheophyta</taxon>
        <taxon>Spermatophyta</taxon>
        <taxon>Magnoliopsida</taxon>
        <taxon>eudicotyledons</taxon>
        <taxon>Gunneridae</taxon>
        <taxon>Pentapetalae</taxon>
        <taxon>rosids</taxon>
        <taxon>fabids</taxon>
        <taxon>Rosales</taxon>
        <taxon>Rhamnaceae</taxon>
        <taxon>Paliureae</taxon>
        <taxon>Ziziphus</taxon>
    </lineage>
</organism>
<dbReference type="SUPFAM" id="SSF53756">
    <property type="entry name" value="UDP-Glycosyltransferase/glycogen phosphorylase"/>
    <property type="match status" value="1"/>
</dbReference>
<gene>
    <name evidence="2" type="ORF">FEM48_Zijuj04G0151900</name>
</gene>
<keyword evidence="1" id="KW-0328">Glycosyltransferase</keyword>
<dbReference type="EMBL" id="JAEACU010000004">
    <property type="protein sequence ID" value="KAH7533629.1"/>
    <property type="molecule type" value="Genomic_DNA"/>
</dbReference>